<dbReference type="AlphaFoldDB" id="A0A8J5Z092"/>
<dbReference type="InterPro" id="IPR025724">
    <property type="entry name" value="GAG-pre-integrase_dom"/>
</dbReference>
<dbReference type="InterPro" id="IPR036397">
    <property type="entry name" value="RNaseH_sf"/>
</dbReference>
<evidence type="ECO:0000259" key="2">
    <source>
        <dbReference type="PROSITE" id="PS50994"/>
    </source>
</evidence>
<dbReference type="InterPro" id="IPR001584">
    <property type="entry name" value="Integrase_cat-core"/>
</dbReference>
<accession>A0A8J5Z092</accession>
<dbReference type="PANTHER" id="PTHR42648:SF28">
    <property type="entry name" value="TRANSPOSON-ENCODED PROTEIN WITH RIBONUCLEASE H-LIKE AND RETROVIRUS ZINC FINGER-LIKE DOMAINS"/>
    <property type="match status" value="1"/>
</dbReference>
<keyword evidence="1" id="KW-0645">Protease</keyword>
<proteinExistence type="predicted"/>
<dbReference type="GO" id="GO:0015074">
    <property type="term" value="P:DNA integration"/>
    <property type="evidence" value="ECO:0007669"/>
    <property type="project" value="InterPro"/>
</dbReference>
<dbReference type="Gene3D" id="3.30.420.10">
    <property type="entry name" value="Ribonuclease H-like superfamily/Ribonuclease H"/>
    <property type="match status" value="1"/>
</dbReference>
<feature type="domain" description="Integrase catalytic" evidence="2">
    <location>
        <begin position="242"/>
        <end position="327"/>
    </location>
</feature>
<dbReference type="InterPro" id="IPR039537">
    <property type="entry name" value="Retrotran_Ty1/copia-like"/>
</dbReference>
<dbReference type="Pfam" id="PF13976">
    <property type="entry name" value="gag_pre-integrs"/>
    <property type="match status" value="1"/>
</dbReference>
<evidence type="ECO:0000256" key="1">
    <source>
        <dbReference type="ARBA" id="ARBA00022670"/>
    </source>
</evidence>
<dbReference type="InterPro" id="IPR012337">
    <property type="entry name" value="RNaseH-like_sf"/>
</dbReference>
<keyword evidence="1" id="KW-0378">Hydrolase</keyword>
<gene>
    <name evidence="3" type="ORF">CXB51_004926</name>
</gene>
<dbReference type="PROSITE" id="PS50994">
    <property type="entry name" value="INTEGRASE"/>
    <property type="match status" value="1"/>
</dbReference>
<keyword evidence="4" id="KW-1185">Reference proteome</keyword>
<protein>
    <recommendedName>
        <fullName evidence="2">Integrase catalytic domain-containing protein</fullName>
    </recommendedName>
</protein>
<name>A0A8J5Z092_9ROSI</name>
<evidence type="ECO:0000313" key="3">
    <source>
        <dbReference type="EMBL" id="KAG8498521.1"/>
    </source>
</evidence>
<dbReference type="SUPFAM" id="SSF53098">
    <property type="entry name" value="Ribonuclease H-like"/>
    <property type="match status" value="1"/>
</dbReference>
<dbReference type="PANTHER" id="PTHR42648">
    <property type="entry name" value="TRANSPOSASE, PUTATIVE-RELATED"/>
    <property type="match status" value="1"/>
</dbReference>
<dbReference type="EMBL" id="JAHUZN010000003">
    <property type="protein sequence ID" value="KAG8498521.1"/>
    <property type="molecule type" value="Genomic_DNA"/>
</dbReference>
<dbReference type="Pfam" id="PF22936">
    <property type="entry name" value="Pol_BBD"/>
    <property type="match status" value="1"/>
</dbReference>
<dbReference type="OrthoDB" id="1933590at2759"/>
<reference evidence="3 4" key="1">
    <citation type="journal article" date="2021" name="bioRxiv">
        <title>The Gossypium anomalum genome as a resource for cotton improvement and evolutionary analysis of hybrid incompatibility.</title>
        <authorList>
            <person name="Grover C.E."/>
            <person name="Yuan D."/>
            <person name="Arick M.A."/>
            <person name="Miller E.R."/>
            <person name="Hu G."/>
            <person name="Peterson D.G."/>
            <person name="Wendel J.F."/>
            <person name="Udall J.A."/>
        </authorList>
    </citation>
    <scope>NUCLEOTIDE SEQUENCE [LARGE SCALE GENOMIC DNA]</scope>
    <source>
        <strain evidence="3">JFW-Udall</strain>
        <tissue evidence="3">Leaf</tissue>
    </source>
</reference>
<sequence length="327" mass="37261">MEVQYDKEDLWLILLCSLPSSYSNFRDTILYSRESLTVDEVYDSLTLYDKMEHLMVKHDSQALFVGGKIEMLIMIVEGHRNEILGVNLKVDRSIQTEDWFTTYETVSEGVFLMRNNALCKIVSVGTIKFKMFDEVVRTLSDVQHVPELKRNLISLSTLDSKGYKYTVESEVLEISKGSLFGMKGQRKTAKLYALQGSTVTGDVVVASSSLSDEDITKLWHMCLGHMSENDMAEFRKRGLLVGLKFCSDEFKELCKSEEIVRHFTVRHTPQQNGVAERMNKTIMGKVQCMLLNANLPKSFWAEAASTTCFFINRSPSIVIEKKTPQEV</sequence>
<organism evidence="3 4">
    <name type="scientific">Gossypium anomalum</name>
    <dbReference type="NCBI Taxonomy" id="47600"/>
    <lineage>
        <taxon>Eukaryota</taxon>
        <taxon>Viridiplantae</taxon>
        <taxon>Streptophyta</taxon>
        <taxon>Embryophyta</taxon>
        <taxon>Tracheophyta</taxon>
        <taxon>Spermatophyta</taxon>
        <taxon>Magnoliopsida</taxon>
        <taxon>eudicotyledons</taxon>
        <taxon>Gunneridae</taxon>
        <taxon>Pentapetalae</taxon>
        <taxon>rosids</taxon>
        <taxon>malvids</taxon>
        <taxon>Malvales</taxon>
        <taxon>Malvaceae</taxon>
        <taxon>Malvoideae</taxon>
        <taxon>Gossypium</taxon>
    </lineage>
</organism>
<comment type="caution">
    <text evidence="3">The sequence shown here is derived from an EMBL/GenBank/DDBJ whole genome shotgun (WGS) entry which is preliminary data.</text>
</comment>
<dbReference type="GO" id="GO:0003676">
    <property type="term" value="F:nucleic acid binding"/>
    <property type="evidence" value="ECO:0007669"/>
    <property type="project" value="InterPro"/>
</dbReference>
<dbReference type="Proteomes" id="UP000701853">
    <property type="component" value="Chromosome 3"/>
</dbReference>
<dbReference type="GO" id="GO:0008233">
    <property type="term" value="F:peptidase activity"/>
    <property type="evidence" value="ECO:0007669"/>
    <property type="project" value="UniProtKB-KW"/>
</dbReference>
<dbReference type="InterPro" id="IPR054722">
    <property type="entry name" value="PolX-like_BBD"/>
</dbReference>
<dbReference type="GO" id="GO:0006508">
    <property type="term" value="P:proteolysis"/>
    <property type="evidence" value="ECO:0007669"/>
    <property type="project" value="UniProtKB-KW"/>
</dbReference>
<evidence type="ECO:0000313" key="4">
    <source>
        <dbReference type="Proteomes" id="UP000701853"/>
    </source>
</evidence>